<dbReference type="InterPro" id="IPR000915">
    <property type="entry name" value="60S_ribosomal_eL6"/>
</dbReference>
<reference evidence="5" key="2">
    <citation type="journal article" date="2023" name="Int. J. Mol. Sci.">
        <title>De Novo Assembly and Annotation of 11 Diverse Shrub Willow (Salix) Genomes Reveals Novel Gene Organization in Sex-Linked Regions.</title>
        <authorList>
            <person name="Hyden B."/>
            <person name="Feng K."/>
            <person name="Yates T.B."/>
            <person name="Jawdy S."/>
            <person name="Cereghino C."/>
            <person name="Smart L.B."/>
            <person name="Muchero W."/>
        </authorList>
    </citation>
    <scope>NUCLEOTIDE SEQUENCE</scope>
    <source>
        <tissue evidence="5">Shoot tip</tissue>
    </source>
</reference>
<dbReference type="SUPFAM" id="SSF50104">
    <property type="entry name" value="Translation proteins SH3-like domain"/>
    <property type="match status" value="1"/>
</dbReference>
<comment type="caution">
    <text evidence="5">The sequence shown here is derived from an EMBL/GenBank/DDBJ whole genome shotgun (WGS) entry which is preliminary data.</text>
</comment>
<dbReference type="GO" id="GO:0002181">
    <property type="term" value="P:cytoplasmic translation"/>
    <property type="evidence" value="ECO:0007669"/>
    <property type="project" value="TreeGrafter"/>
</dbReference>
<feature type="region of interest" description="Disordered" evidence="4">
    <location>
        <begin position="12"/>
        <end position="36"/>
    </location>
</feature>
<proteinExistence type="inferred from homology"/>
<comment type="similarity">
    <text evidence="1">Belongs to the eukaryotic ribosomal protein eL6 family.</text>
</comment>
<dbReference type="Pfam" id="PF01159">
    <property type="entry name" value="Ribosomal_L6e"/>
    <property type="match status" value="1"/>
</dbReference>
<dbReference type="FunFam" id="2.30.30.30:FF:000014">
    <property type="entry name" value="60S ribosomal protein L6"/>
    <property type="match status" value="1"/>
</dbReference>
<evidence type="ECO:0000256" key="1">
    <source>
        <dbReference type="ARBA" id="ARBA00010592"/>
    </source>
</evidence>
<dbReference type="InterPro" id="IPR008991">
    <property type="entry name" value="Translation_prot_SH3-like_sf"/>
</dbReference>
<dbReference type="CDD" id="cd13156">
    <property type="entry name" value="KOW_RPL6"/>
    <property type="match status" value="1"/>
</dbReference>
<dbReference type="PANTHER" id="PTHR10715">
    <property type="entry name" value="60S RIBOSOMAL PROTEIN L6"/>
    <property type="match status" value="1"/>
</dbReference>
<accession>A0A9Q0VET0</accession>
<evidence type="ECO:0000256" key="4">
    <source>
        <dbReference type="SAM" id="MobiDB-lite"/>
    </source>
</evidence>
<keyword evidence="3" id="KW-0687">Ribonucleoprotein</keyword>
<sequence length="151" mass="16823">MCHKRGLWAIKAKNGGASPHHDPKTAVDKPTEKPPRASIAPGTVLIVLAGRFMGKRVVFLKQLSSGLRLVIGPFNTNGVPPRRVDQSYVIATSTKVDISGVNVEKFDDNYLAKKVEKKKKKEEGQFFDEDGGVKNKSHLIRRKIRKPWIPL</sequence>
<dbReference type="InterPro" id="IPR041997">
    <property type="entry name" value="Ribosomal_eL6_KOW"/>
</dbReference>
<protein>
    <submittedName>
        <fullName evidence="5">60S RIBOSOMAL PROTEIN L6</fullName>
    </submittedName>
</protein>
<dbReference type="Gene3D" id="2.30.30.30">
    <property type="match status" value="1"/>
</dbReference>
<gene>
    <name evidence="5" type="ORF">OIU74_029788</name>
</gene>
<dbReference type="Proteomes" id="UP001151752">
    <property type="component" value="Chromosome 6"/>
</dbReference>
<name>A0A9Q0VET0_9ROSI</name>
<dbReference type="GO" id="GO:0003735">
    <property type="term" value="F:structural constituent of ribosome"/>
    <property type="evidence" value="ECO:0007669"/>
    <property type="project" value="InterPro"/>
</dbReference>
<evidence type="ECO:0000256" key="3">
    <source>
        <dbReference type="ARBA" id="ARBA00023274"/>
    </source>
</evidence>
<organism evidence="5 6">
    <name type="scientific">Salix koriyanagi</name>
    <dbReference type="NCBI Taxonomy" id="2511006"/>
    <lineage>
        <taxon>Eukaryota</taxon>
        <taxon>Viridiplantae</taxon>
        <taxon>Streptophyta</taxon>
        <taxon>Embryophyta</taxon>
        <taxon>Tracheophyta</taxon>
        <taxon>Spermatophyta</taxon>
        <taxon>Magnoliopsida</taxon>
        <taxon>eudicotyledons</taxon>
        <taxon>Gunneridae</taxon>
        <taxon>Pentapetalae</taxon>
        <taxon>rosids</taxon>
        <taxon>fabids</taxon>
        <taxon>Malpighiales</taxon>
        <taxon>Salicaceae</taxon>
        <taxon>Saliceae</taxon>
        <taxon>Salix</taxon>
    </lineage>
</organism>
<dbReference type="InterPro" id="IPR014722">
    <property type="entry name" value="Rib_uL2_dom2"/>
</dbReference>
<dbReference type="EMBL" id="JAPFFM010000009">
    <property type="protein sequence ID" value="KAJ6747399.1"/>
    <property type="molecule type" value="Genomic_DNA"/>
</dbReference>
<evidence type="ECO:0000313" key="5">
    <source>
        <dbReference type="EMBL" id="KAJ6747399.1"/>
    </source>
</evidence>
<dbReference type="AlphaFoldDB" id="A0A9Q0VET0"/>
<dbReference type="PANTHER" id="PTHR10715:SF0">
    <property type="entry name" value="LARGE RIBOSOMAL SUBUNIT PROTEIN EL6"/>
    <property type="match status" value="1"/>
</dbReference>
<evidence type="ECO:0000313" key="6">
    <source>
        <dbReference type="Proteomes" id="UP001151752"/>
    </source>
</evidence>
<dbReference type="GO" id="GO:0022625">
    <property type="term" value="C:cytosolic large ribosomal subunit"/>
    <property type="evidence" value="ECO:0007669"/>
    <property type="project" value="TreeGrafter"/>
</dbReference>
<keyword evidence="6" id="KW-1185">Reference proteome</keyword>
<evidence type="ECO:0000256" key="2">
    <source>
        <dbReference type="ARBA" id="ARBA00022980"/>
    </source>
</evidence>
<feature type="compositionally biased region" description="Basic and acidic residues" evidence="4">
    <location>
        <begin position="19"/>
        <end position="35"/>
    </location>
</feature>
<keyword evidence="2 5" id="KW-0689">Ribosomal protein</keyword>
<reference evidence="5" key="1">
    <citation type="submission" date="2022-11" db="EMBL/GenBank/DDBJ databases">
        <authorList>
            <person name="Hyden B.L."/>
            <person name="Feng K."/>
            <person name="Yates T."/>
            <person name="Jawdy S."/>
            <person name="Smart L.B."/>
            <person name="Muchero W."/>
        </authorList>
    </citation>
    <scope>NUCLEOTIDE SEQUENCE</scope>
    <source>
        <tissue evidence="5">Shoot tip</tissue>
    </source>
</reference>
<dbReference type="GO" id="GO:0000027">
    <property type="term" value="P:ribosomal large subunit assembly"/>
    <property type="evidence" value="ECO:0007669"/>
    <property type="project" value="TreeGrafter"/>
</dbReference>
<dbReference type="GO" id="GO:0003723">
    <property type="term" value="F:RNA binding"/>
    <property type="evidence" value="ECO:0007669"/>
    <property type="project" value="TreeGrafter"/>
</dbReference>